<dbReference type="RefSeq" id="WP_189204065.1">
    <property type="nucleotide sequence ID" value="NZ_BMQQ01000025.1"/>
</dbReference>
<keyword evidence="3" id="KW-1185">Reference proteome</keyword>
<dbReference type="EMBL" id="BMQQ01000025">
    <property type="protein sequence ID" value="GGT52430.1"/>
    <property type="molecule type" value="Genomic_DNA"/>
</dbReference>
<sequence length="238" mass="25397">MISEPELVGDVTFPEPRTASGGPAAPDTLGTETPPAPRPRRPWLWAVGGAAVASALWAGGLYAYESRGVDLGGYRSTRNLCLETDLKAVSTALGKKVTATSPETEEHPALDRATCSLKLGPENNYFEVLVSYQLHKVTDPGPEFEAVLEQFPGDEAGERVEGLGEAAFKTPYDAESGRSAEVDVLDGQAVFSLYIVAVQMEEGGEGKPPAEPTEDVDLSGIEEFLMEDARALMAKLKK</sequence>
<comment type="caution">
    <text evidence="2">The sequence shown here is derived from an EMBL/GenBank/DDBJ whole genome shotgun (WGS) entry which is preliminary data.</text>
</comment>
<reference evidence="2" key="2">
    <citation type="submission" date="2020-09" db="EMBL/GenBank/DDBJ databases">
        <authorList>
            <person name="Sun Q."/>
            <person name="Ohkuma M."/>
        </authorList>
    </citation>
    <scope>NUCLEOTIDE SEQUENCE</scope>
    <source>
        <strain evidence="2">JCM 3172</strain>
    </source>
</reference>
<reference evidence="2" key="1">
    <citation type="journal article" date="2014" name="Int. J. Syst. Evol. Microbiol.">
        <title>Complete genome sequence of Corynebacterium casei LMG S-19264T (=DSM 44701T), isolated from a smear-ripened cheese.</title>
        <authorList>
            <consortium name="US DOE Joint Genome Institute (JGI-PGF)"/>
            <person name="Walter F."/>
            <person name="Albersmeier A."/>
            <person name="Kalinowski J."/>
            <person name="Ruckert C."/>
        </authorList>
    </citation>
    <scope>NUCLEOTIDE SEQUENCE</scope>
    <source>
        <strain evidence="2">JCM 3172</strain>
    </source>
</reference>
<evidence type="ECO:0000313" key="2">
    <source>
        <dbReference type="EMBL" id="GGT52430.1"/>
    </source>
</evidence>
<dbReference type="AlphaFoldDB" id="A0A918HC50"/>
<accession>A0A918HC50</accession>
<feature type="region of interest" description="Disordered" evidence="1">
    <location>
        <begin position="1"/>
        <end position="40"/>
    </location>
</feature>
<name>A0A918HC50_9ACTN</name>
<evidence type="ECO:0000313" key="3">
    <source>
        <dbReference type="Proteomes" id="UP000619486"/>
    </source>
</evidence>
<protein>
    <submittedName>
        <fullName evidence="2">Uncharacterized protein</fullName>
    </submittedName>
</protein>
<gene>
    <name evidence="2" type="ORF">GCM10014713_52890</name>
</gene>
<dbReference type="Proteomes" id="UP000619486">
    <property type="component" value="Unassembled WGS sequence"/>
</dbReference>
<proteinExistence type="predicted"/>
<evidence type="ECO:0000256" key="1">
    <source>
        <dbReference type="SAM" id="MobiDB-lite"/>
    </source>
</evidence>
<organism evidence="2 3">
    <name type="scientific">Streptomyces purpureus</name>
    <dbReference type="NCBI Taxonomy" id="1951"/>
    <lineage>
        <taxon>Bacteria</taxon>
        <taxon>Bacillati</taxon>
        <taxon>Actinomycetota</taxon>
        <taxon>Actinomycetes</taxon>
        <taxon>Kitasatosporales</taxon>
        <taxon>Streptomycetaceae</taxon>
        <taxon>Streptomyces</taxon>
    </lineage>
</organism>